<dbReference type="STRING" id="1579979.WM2015_2128"/>
<dbReference type="AlphaFoldDB" id="A0A0K0XXT5"/>
<name>A0A0K0XXT5_9GAMM</name>
<protein>
    <recommendedName>
        <fullName evidence="5">2-amino-3-carboxymuconate-6-semialdehyde decarboxylase</fullName>
        <ecNumber evidence="4">4.1.1.45</ecNumber>
    </recommendedName>
    <alternativeName>
        <fullName evidence="10">Picolinate carboxylase</fullName>
    </alternativeName>
</protein>
<dbReference type="Gene3D" id="3.20.20.140">
    <property type="entry name" value="Metal-dependent hydrolases"/>
    <property type="match status" value="1"/>
</dbReference>
<evidence type="ECO:0000256" key="6">
    <source>
        <dbReference type="ARBA" id="ARBA00022723"/>
    </source>
</evidence>
<dbReference type="RefSeq" id="WP_049726048.1">
    <property type="nucleotide sequence ID" value="NZ_CP012154.1"/>
</dbReference>
<dbReference type="Pfam" id="PF04909">
    <property type="entry name" value="Amidohydro_2"/>
    <property type="match status" value="1"/>
</dbReference>
<keyword evidence="9" id="KW-0456">Lyase</keyword>
<dbReference type="PANTHER" id="PTHR21240:SF27">
    <property type="entry name" value="2-AMINO-3-CARBOXYMUCONATE-6-SEMIALDEHYDE DECARBOXYLASE"/>
    <property type="match status" value="1"/>
</dbReference>
<dbReference type="GO" id="GO:0005829">
    <property type="term" value="C:cytosol"/>
    <property type="evidence" value="ECO:0007669"/>
    <property type="project" value="TreeGrafter"/>
</dbReference>
<keyword evidence="13" id="KW-1185">Reference proteome</keyword>
<evidence type="ECO:0000256" key="3">
    <source>
        <dbReference type="ARBA" id="ARBA00011245"/>
    </source>
</evidence>
<dbReference type="SUPFAM" id="SSF51556">
    <property type="entry name" value="Metallo-dependent hydrolases"/>
    <property type="match status" value="1"/>
</dbReference>
<dbReference type="OrthoDB" id="8617321at2"/>
<keyword evidence="6" id="KW-0479">Metal-binding</keyword>
<gene>
    <name evidence="12" type="ORF">WM2015_2128</name>
</gene>
<evidence type="ECO:0000256" key="8">
    <source>
        <dbReference type="ARBA" id="ARBA00022833"/>
    </source>
</evidence>
<evidence type="ECO:0000259" key="11">
    <source>
        <dbReference type="Pfam" id="PF04909"/>
    </source>
</evidence>
<evidence type="ECO:0000256" key="2">
    <source>
        <dbReference type="ARBA" id="ARBA00005871"/>
    </source>
</evidence>
<dbReference type="KEGG" id="wma:WM2015_2128"/>
<dbReference type="PANTHER" id="PTHR21240">
    <property type="entry name" value="2-AMINO-3-CARBOXYLMUCONATE-6-SEMIALDEHYDE DECARBOXYLASE"/>
    <property type="match status" value="1"/>
</dbReference>
<dbReference type="EMBL" id="CP012154">
    <property type="protein sequence ID" value="AKS42493.1"/>
    <property type="molecule type" value="Genomic_DNA"/>
</dbReference>
<sequence>MDPTLPIIDLHSHLLPEQLPAMDAPGFPRLEGNGERRNITIDGKFFRAVDRTAWDIEHRIEHYAQAGVGIQVVCTVPVLFSYHLPAGPASQFARALNDQIAEQQQRHPKHVIALGTLPLQDTELAINEAEHLAHDLGLPGVQIGSNINDRNLDDPELFEVFAACQDLGLSVLVHPWNMMGKEHMPDYWLPWLVGMPAELSRAICSMIFGGVLERLPDLRVCFAHGGGSFPFTIGRIEHGFNMRPDLVATRNPVNPRDYLGRFWVDSVTHDPKALAYLIEVMGEDRVTLGTDYPFPLGEQDPGSTIRALDPAPELREKLFWRNALEFLDLSPERFGLGE</sequence>
<dbReference type="InterPro" id="IPR006680">
    <property type="entry name" value="Amidohydro-rel"/>
</dbReference>
<proteinExistence type="inferred from homology"/>
<feature type="domain" description="Amidohydrolase-related" evidence="11">
    <location>
        <begin position="8"/>
        <end position="329"/>
    </location>
</feature>
<dbReference type="CDD" id="cd01292">
    <property type="entry name" value="metallo-dependent_hydrolases"/>
    <property type="match status" value="1"/>
</dbReference>
<evidence type="ECO:0000256" key="7">
    <source>
        <dbReference type="ARBA" id="ARBA00022793"/>
    </source>
</evidence>
<evidence type="ECO:0000256" key="1">
    <source>
        <dbReference type="ARBA" id="ARBA00005079"/>
    </source>
</evidence>
<evidence type="ECO:0000256" key="10">
    <source>
        <dbReference type="ARBA" id="ARBA00031120"/>
    </source>
</evidence>
<evidence type="ECO:0000256" key="4">
    <source>
        <dbReference type="ARBA" id="ARBA00012365"/>
    </source>
</evidence>
<dbReference type="GO" id="GO:0016787">
    <property type="term" value="F:hydrolase activity"/>
    <property type="evidence" value="ECO:0007669"/>
    <property type="project" value="InterPro"/>
</dbReference>
<keyword evidence="7" id="KW-0210">Decarboxylase</keyword>
<dbReference type="PATRIC" id="fig|1579979.3.peg.2174"/>
<organism evidence="12 13">
    <name type="scientific">Wenzhouxiangella marina</name>
    <dbReference type="NCBI Taxonomy" id="1579979"/>
    <lineage>
        <taxon>Bacteria</taxon>
        <taxon>Pseudomonadati</taxon>
        <taxon>Pseudomonadota</taxon>
        <taxon>Gammaproteobacteria</taxon>
        <taxon>Chromatiales</taxon>
        <taxon>Wenzhouxiangellaceae</taxon>
        <taxon>Wenzhouxiangella</taxon>
    </lineage>
</organism>
<accession>A0A0K0XXT5</accession>
<comment type="pathway">
    <text evidence="1">Secondary metabolite metabolism; quinolate metabolism.</text>
</comment>
<evidence type="ECO:0000313" key="13">
    <source>
        <dbReference type="Proteomes" id="UP000066624"/>
    </source>
</evidence>
<dbReference type="GO" id="GO:0001760">
    <property type="term" value="F:aminocarboxymuconate-semialdehyde decarboxylase activity"/>
    <property type="evidence" value="ECO:0007669"/>
    <property type="project" value="UniProtKB-EC"/>
</dbReference>
<dbReference type="GO" id="GO:0046872">
    <property type="term" value="F:metal ion binding"/>
    <property type="evidence" value="ECO:0007669"/>
    <property type="project" value="UniProtKB-KW"/>
</dbReference>
<dbReference type="Proteomes" id="UP000066624">
    <property type="component" value="Chromosome"/>
</dbReference>
<dbReference type="GO" id="GO:0019748">
    <property type="term" value="P:secondary metabolic process"/>
    <property type="evidence" value="ECO:0007669"/>
    <property type="project" value="TreeGrafter"/>
</dbReference>
<evidence type="ECO:0000313" key="12">
    <source>
        <dbReference type="EMBL" id="AKS42493.1"/>
    </source>
</evidence>
<comment type="similarity">
    <text evidence="2">Belongs to the metallo-dependent hydrolases superfamily. ACMSD family.</text>
</comment>
<evidence type="ECO:0000256" key="5">
    <source>
        <dbReference type="ARBA" id="ARBA00021214"/>
    </source>
</evidence>
<evidence type="ECO:0000256" key="9">
    <source>
        <dbReference type="ARBA" id="ARBA00023239"/>
    </source>
</evidence>
<dbReference type="InterPro" id="IPR032465">
    <property type="entry name" value="ACMSD"/>
</dbReference>
<dbReference type="EC" id="4.1.1.45" evidence="4"/>
<comment type="subunit">
    <text evidence="3">Monomer.</text>
</comment>
<keyword evidence="8" id="KW-0862">Zinc</keyword>
<reference evidence="13" key="1">
    <citation type="submission" date="2015-07" db="EMBL/GenBank/DDBJ databases">
        <authorList>
            <person name="Kim K.M."/>
        </authorList>
    </citation>
    <scope>NUCLEOTIDE SEQUENCE [LARGE SCALE GENOMIC DNA]</scope>
    <source>
        <strain evidence="13">KCTC 42284</strain>
    </source>
</reference>
<dbReference type="InterPro" id="IPR032466">
    <property type="entry name" value="Metal_Hydrolase"/>
</dbReference>